<evidence type="ECO:0000259" key="1">
    <source>
        <dbReference type="Pfam" id="PF01902"/>
    </source>
</evidence>
<dbReference type="PANTHER" id="PTHR12196:SF2">
    <property type="entry name" value="DIPHTHINE--AMMONIA LIGASE"/>
    <property type="match status" value="1"/>
</dbReference>
<dbReference type="InterPro" id="IPR030662">
    <property type="entry name" value="DPH6/MJ0570"/>
</dbReference>
<dbReference type="Proteomes" id="UP000037210">
    <property type="component" value="Unassembled WGS sequence"/>
</dbReference>
<dbReference type="PIRSF" id="PIRSF039123">
    <property type="entry name" value="Diphthamide_synthase"/>
    <property type="match status" value="1"/>
</dbReference>
<evidence type="ECO:0000313" key="3">
    <source>
        <dbReference type="Proteomes" id="UP000037210"/>
    </source>
</evidence>
<evidence type="ECO:0000313" key="2">
    <source>
        <dbReference type="EMBL" id="KON30082.1"/>
    </source>
</evidence>
<dbReference type="AlphaFoldDB" id="A0A0M0BND1"/>
<gene>
    <name evidence="2" type="ORF">AC482_04730</name>
</gene>
<accession>A0A0M0BND1</accession>
<dbReference type="SUPFAM" id="SSF52402">
    <property type="entry name" value="Adenine nucleotide alpha hydrolases-like"/>
    <property type="match status" value="1"/>
</dbReference>
<dbReference type="InterPro" id="IPR014729">
    <property type="entry name" value="Rossmann-like_a/b/a_fold"/>
</dbReference>
<dbReference type="Gene3D" id="3.90.1490.10">
    <property type="entry name" value="putative n-type atp pyrophosphatase, domain 2"/>
    <property type="match status" value="1"/>
</dbReference>
<dbReference type="NCBIfam" id="TIGR03679">
    <property type="entry name" value="arCOG00187"/>
    <property type="match status" value="1"/>
</dbReference>
<protein>
    <recommendedName>
        <fullName evidence="1">Diphthamide synthase domain-containing protein</fullName>
    </recommendedName>
</protein>
<dbReference type="PANTHER" id="PTHR12196">
    <property type="entry name" value="DOMAIN OF UNKNOWN FUNCTION 71 DUF71 -CONTAINING PROTEIN"/>
    <property type="match status" value="1"/>
</dbReference>
<dbReference type="NCBIfam" id="TIGR00290">
    <property type="entry name" value="MJ0570_dom"/>
    <property type="match status" value="1"/>
</dbReference>
<reference evidence="2 3" key="1">
    <citation type="submission" date="2015-06" db="EMBL/GenBank/DDBJ databases">
        <title>New insights into the roles of widespread benthic archaea in carbon and nitrogen cycling.</title>
        <authorList>
            <person name="Lazar C.S."/>
            <person name="Baker B.J."/>
            <person name="Seitz K.W."/>
            <person name="Hyde A.S."/>
            <person name="Dick G.J."/>
            <person name="Hinrichs K.-U."/>
            <person name="Teske A.P."/>
        </authorList>
    </citation>
    <scope>NUCLEOTIDE SEQUENCE [LARGE SCALE GENOMIC DNA]</scope>
    <source>
        <strain evidence="2">DG-45</strain>
    </source>
</reference>
<proteinExistence type="predicted"/>
<name>A0A0M0BND1_9ARCH</name>
<organism evidence="2 3">
    <name type="scientific">miscellaneous Crenarchaeota group-15 archaeon DG-45</name>
    <dbReference type="NCBI Taxonomy" id="1685127"/>
    <lineage>
        <taxon>Archaea</taxon>
        <taxon>Candidatus Bathyarchaeota</taxon>
        <taxon>MCG-15</taxon>
    </lineage>
</organism>
<dbReference type="GO" id="GO:0017178">
    <property type="term" value="F:diphthine-ammonia ligase activity"/>
    <property type="evidence" value="ECO:0007669"/>
    <property type="project" value="TreeGrafter"/>
</dbReference>
<dbReference type="Gene3D" id="3.40.50.620">
    <property type="entry name" value="HUPs"/>
    <property type="match status" value="1"/>
</dbReference>
<dbReference type="CDD" id="cd01994">
    <property type="entry name" value="AANH_PF0828-like"/>
    <property type="match status" value="1"/>
</dbReference>
<dbReference type="InterPro" id="IPR022427">
    <property type="entry name" value="MJ0570_ATP-bd"/>
</dbReference>
<dbReference type="Pfam" id="PF01902">
    <property type="entry name" value="Diphthami_syn_2"/>
    <property type="match status" value="1"/>
</dbReference>
<dbReference type="GO" id="GO:0017183">
    <property type="term" value="P:protein histidyl modification to diphthamide"/>
    <property type="evidence" value="ECO:0007669"/>
    <property type="project" value="TreeGrafter"/>
</dbReference>
<dbReference type="EMBL" id="LFWZ01000042">
    <property type="protein sequence ID" value="KON30082.1"/>
    <property type="molecule type" value="Genomic_DNA"/>
</dbReference>
<comment type="caution">
    <text evidence="2">The sequence shown here is derived from an EMBL/GenBank/DDBJ whole genome shotgun (WGS) entry which is preliminary data.</text>
</comment>
<dbReference type="InterPro" id="IPR002761">
    <property type="entry name" value="Diphthami_syn_dom"/>
</dbReference>
<sequence length="225" mass="24368">MRLASLFTGGKDSTYATRLAAEGGDEVTSLATIHPRSEESWMFHTVNIHLAGMVAEALGIRHVAAPTGGERELEGLKEMLAGLDVEGVVTGAIASTYQKSRVDRVCGELGLEHVAPLWGRDGRALLGEMIEAGMVIVVTAVAAMGLDRRWLGRALDAQAMEELDELHGRFGVDVCGEGGEMETLVLDAPWFRGRLEIARARTLWDGVRGSYIVEEARLRPKGRDT</sequence>
<feature type="domain" description="Diphthamide synthase" evidence="1">
    <location>
        <begin position="1"/>
        <end position="217"/>
    </location>
</feature>